<organism evidence="6 7">
    <name type="scientific">Micromonospora saelicesensis</name>
    <dbReference type="NCBI Taxonomy" id="285676"/>
    <lineage>
        <taxon>Bacteria</taxon>
        <taxon>Bacillati</taxon>
        <taxon>Actinomycetota</taxon>
        <taxon>Actinomycetes</taxon>
        <taxon>Micromonosporales</taxon>
        <taxon>Micromonosporaceae</taxon>
        <taxon>Micromonospora</taxon>
    </lineage>
</organism>
<evidence type="ECO:0000313" key="5">
    <source>
        <dbReference type="EMBL" id="RAN92132.1"/>
    </source>
</evidence>
<reference evidence="6 7" key="1">
    <citation type="submission" date="2016-06" db="EMBL/GenBank/DDBJ databases">
        <authorList>
            <person name="Kjaerup R.B."/>
            <person name="Dalgaard T.S."/>
            <person name="Juul-Madsen H.R."/>
        </authorList>
    </citation>
    <scope>NUCLEOTIDE SEQUENCE [LARGE SCALE GENOMIC DNA]</scope>
    <source>
        <strain evidence="6 7">DSM 44871</strain>
    </source>
</reference>
<dbReference type="GO" id="GO:0006796">
    <property type="term" value="P:phosphate-containing compound metabolic process"/>
    <property type="evidence" value="ECO:0007669"/>
    <property type="project" value="UniProtKB-ARBA"/>
</dbReference>
<dbReference type="AlphaFoldDB" id="A0A1C4UIM4"/>
<name>A0A1C4UIM4_9ACTN</name>
<dbReference type="Pfam" id="PF00294">
    <property type="entry name" value="PfkB"/>
    <property type="match status" value="1"/>
</dbReference>
<dbReference type="InterPro" id="IPR029056">
    <property type="entry name" value="Ribokinase-like"/>
</dbReference>
<dbReference type="CDD" id="cd01942">
    <property type="entry name" value="ribokinase_group_A"/>
    <property type="match status" value="1"/>
</dbReference>
<evidence type="ECO:0000313" key="7">
    <source>
        <dbReference type="Proteomes" id="UP000198864"/>
    </source>
</evidence>
<dbReference type="PANTHER" id="PTHR10584:SF166">
    <property type="entry name" value="RIBOKINASE"/>
    <property type="match status" value="1"/>
</dbReference>
<comment type="similarity">
    <text evidence="1">Belongs to the carbohydrate kinase PfkB family.</text>
</comment>
<dbReference type="InterPro" id="IPR002173">
    <property type="entry name" value="Carboh/pur_kinase_PfkB_CS"/>
</dbReference>
<dbReference type="InterPro" id="IPR002139">
    <property type="entry name" value="Ribo/fructo_kinase"/>
</dbReference>
<evidence type="ECO:0000259" key="4">
    <source>
        <dbReference type="Pfam" id="PF00294"/>
    </source>
</evidence>
<dbReference type="PRINTS" id="PR00990">
    <property type="entry name" value="RIBOKINASE"/>
</dbReference>
<evidence type="ECO:0000313" key="6">
    <source>
        <dbReference type="EMBL" id="SCE71512.1"/>
    </source>
</evidence>
<dbReference type="InterPro" id="IPR011611">
    <property type="entry name" value="PfkB_dom"/>
</dbReference>
<evidence type="ECO:0000256" key="3">
    <source>
        <dbReference type="ARBA" id="ARBA00022777"/>
    </source>
</evidence>
<dbReference type="EMBL" id="FMCR01000001">
    <property type="protein sequence ID" value="SCE71512.1"/>
    <property type="molecule type" value="Genomic_DNA"/>
</dbReference>
<accession>A0A1C4UIM4</accession>
<dbReference type="Proteomes" id="UP000249334">
    <property type="component" value="Unassembled WGS sequence"/>
</dbReference>
<dbReference type="PROSITE" id="PS00583">
    <property type="entry name" value="PFKB_KINASES_1"/>
    <property type="match status" value="1"/>
</dbReference>
<dbReference type="RefSeq" id="WP_091394896.1">
    <property type="nucleotide sequence ID" value="NZ_FMCR01000001.1"/>
</dbReference>
<sequence length="325" mass="34179">MIAVSGSIATDHLMRFPGRFAEQLIAGSLDTVSLSFLVDDLVVRRGGVAANIAFGLAQLGHRPVLLGAVGGDFGDYRSWLERHGVDCSEVQVSSIAHTARFICTTDTDLCQIASFYPGAMGEPDRISLDGVAARAGGLGLVIVAAENPDTMLARAAACRRLGLPFAADPSQQLARMPSADIEAMINGARYLLTNEYEAALLESKTGLSEDDILRRVGVRVVTLGANGVRVTGQEGDFLVPAARVGRIVDPTGVGDGFRAGFFAALAADLPIERAAQVGCVLAAHVLEVEGPQEYTVDADAFERRIADSYGPDVAVDVRALGLARV</sequence>
<keyword evidence="3 6" id="KW-0418">Kinase</keyword>
<dbReference type="STRING" id="285676.GA0070561_1070"/>
<protein>
    <submittedName>
        <fullName evidence="6">Adenosine kinase</fullName>
    </submittedName>
</protein>
<keyword evidence="2" id="KW-0808">Transferase</keyword>
<keyword evidence="8" id="KW-1185">Reference proteome</keyword>
<evidence type="ECO:0000313" key="8">
    <source>
        <dbReference type="Proteomes" id="UP000249334"/>
    </source>
</evidence>
<feature type="domain" description="Carbohydrate kinase PfkB" evidence="4">
    <location>
        <begin position="24"/>
        <end position="293"/>
    </location>
</feature>
<proteinExistence type="inferred from homology"/>
<evidence type="ECO:0000256" key="1">
    <source>
        <dbReference type="ARBA" id="ARBA00010688"/>
    </source>
</evidence>
<evidence type="ECO:0000256" key="2">
    <source>
        <dbReference type="ARBA" id="ARBA00022679"/>
    </source>
</evidence>
<dbReference type="SUPFAM" id="SSF53613">
    <property type="entry name" value="Ribokinase-like"/>
    <property type="match status" value="1"/>
</dbReference>
<dbReference type="Proteomes" id="UP000198864">
    <property type="component" value="Unassembled WGS sequence"/>
</dbReference>
<gene>
    <name evidence="6" type="ORF">GA0070561_1070</name>
    <name evidence="5" type="ORF">GAR05_06295</name>
</gene>
<reference evidence="5 8" key="2">
    <citation type="submission" date="2018-03" db="EMBL/GenBank/DDBJ databases">
        <title>Genomic framework for the identification of Micromonospora saelicesensis and Micromonospora noduli.</title>
        <authorList>
            <person name="Riesco R."/>
            <person name="Trujillo M.E."/>
        </authorList>
    </citation>
    <scope>NUCLEOTIDE SEQUENCE [LARGE SCALE GENOMIC DNA]</scope>
    <source>
        <strain evidence="5 8">GAR05</strain>
    </source>
</reference>
<dbReference type="GO" id="GO:0016301">
    <property type="term" value="F:kinase activity"/>
    <property type="evidence" value="ECO:0007669"/>
    <property type="project" value="UniProtKB-KW"/>
</dbReference>
<dbReference type="Gene3D" id="3.40.1190.20">
    <property type="match status" value="1"/>
</dbReference>
<dbReference type="EMBL" id="PXXW01000065">
    <property type="protein sequence ID" value="RAN92132.1"/>
    <property type="molecule type" value="Genomic_DNA"/>
</dbReference>
<dbReference type="PANTHER" id="PTHR10584">
    <property type="entry name" value="SUGAR KINASE"/>
    <property type="match status" value="1"/>
</dbReference>